<evidence type="ECO:0000256" key="14">
    <source>
        <dbReference type="ARBA" id="ARBA00044771"/>
    </source>
</evidence>
<dbReference type="EMBL" id="MHUV01000006">
    <property type="protein sequence ID" value="OHA82495.1"/>
    <property type="molecule type" value="Genomic_DNA"/>
</dbReference>
<evidence type="ECO:0000256" key="1">
    <source>
        <dbReference type="ARBA" id="ARBA00001966"/>
    </source>
</evidence>
<comment type="caution">
    <text evidence="17">The sequence shown here is derived from an EMBL/GenBank/DDBJ whole genome shotgun (WGS) entry which is preliminary data.</text>
</comment>
<feature type="domain" description="Radical SAM core" evidence="16">
    <location>
        <begin position="95"/>
        <end position="384"/>
    </location>
</feature>
<dbReference type="InterPro" id="IPR007197">
    <property type="entry name" value="rSAM"/>
</dbReference>
<gene>
    <name evidence="17" type="ORF">A3B07_02630</name>
</gene>
<dbReference type="Proteomes" id="UP000178817">
    <property type="component" value="Unassembled WGS sequence"/>
</dbReference>
<dbReference type="Gene3D" id="3.40.630.30">
    <property type="match status" value="1"/>
</dbReference>
<dbReference type="InterPro" id="IPR034687">
    <property type="entry name" value="ELP3-like"/>
</dbReference>
<keyword evidence="8" id="KW-0819">tRNA processing</keyword>
<comment type="pathway">
    <text evidence="2">tRNA modification.</text>
</comment>
<dbReference type="GO" id="GO:0002926">
    <property type="term" value="P:tRNA wobble base 5-methoxycarbonylmethyl-2-thiouridinylation"/>
    <property type="evidence" value="ECO:0007669"/>
    <property type="project" value="TreeGrafter"/>
</dbReference>
<evidence type="ECO:0000313" key="17">
    <source>
        <dbReference type="EMBL" id="OHA82495.1"/>
    </source>
</evidence>
<evidence type="ECO:0000256" key="8">
    <source>
        <dbReference type="ARBA" id="ARBA00022694"/>
    </source>
</evidence>
<keyword evidence="7" id="KW-0949">S-adenosyl-L-methionine</keyword>
<evidence type="ECO:0000259" key="16">
    <source>
        <dbReference type="PROSITE" id="PS51918"/>
    </source>
</evidence>
<evidence type="ECO:0000256" key="3">
    <source>
        <dbReference type="ARBA" id="ARBA00005494"/>
    </source>
</evidence>
<dbReference type="SUPFAM" id="SSF102114">
    <property type="entry name" value="Radical SAM enzymes"/>
    <property type="match status" value="1"/>
</dbReference>
<dbReference type="AlphaFoldDB" id="A0A1G2SBT9"/>
<evidence type="ECO:0000256" key="9">
    <source>
        <dbReference type="ARBA" id="ARBA00022723"/>
    </source>
</evidence>
<keyword evidence="6" id="KW-0808">Transferase</keyword>
<name>A0A1G2SBT9_9BACT</name>
<evidence type="ECO:0000256" key="7">
    <source>
        <dbReference type="ARBA" id="ARBA00022691"/>
    </source>
</evidence>
<accession>A0A1G2SBT9</accession>
<dbReference type="InterPro" id="IPR013785">
    <property type="entry name" value="Aldolase_TIM"/>
</dbReference>
<dbReference type="SMART" id="SM00729">
    <property type="entry name" value="Elp3"/>
    <property type="match status" value="1"/>
</dbReference>
<evidence type="ECO:0000256" key="2">
    <source>
        <dbReference type="ARBA" id="ARBA00005217"/>
    </source>
</evidence>
<dbReference type="Pfam" id="PF16199">
    <property type="entry name" value="Radical_SAM_C"/>
    <property type="match status" value="1"/>
</dbReference>
<dbReference type="GO" id="GO:0051539">
    <property type="term" value="F:4 iron, 4 sulfur cluster binding"/>
    <property type="evidence" value="ECO:0007669"/>
    <property type="project" value="UniProtKB-KW"/>
</dbReference>
<dbReference type="InterPro" id="IPR039661">
    <property type="entry name" value="ELP3"/>
</dbReference>
<dbReference type="EC" id="2.3.1.311" evidence="14"/>
<keyword evidence="4" id="KW-0004">4Fe-4S</keyword>
<evidence type="ECO:0000256" key="6">
    <source>
        <dbReference type="ARBA" id="ARBA00022679"/>
    </source>
</evidence>
<keyword evidence="5" id="KW-0820">tRNA-binding</keyword>
<dbReference type="GO" id="GO:0000049">
    <property type="term" value="F:tRNA binding"/>
    <property type="evidence" value="ECO:0007669"/>
    <property type="project" value="UniProtKB-KW"/>
</dbReference>
<dbReference type="PANTHER" id="PTHR11135:SF2">
    <property type="entry name" value="ELONGATOR COMPLEX PROTEIN 3"/>
    <property type="match status" value="1"/>
</dbReference>
<keyword evidence="13" id="KW-0012">Acyltransferase</keyword>
<dbReference type="InterPro" id="IPR006638">
    <property type="entry name" value="Elp3/MiaA/NifB-like_rSAM"/>
</dbReference>
<proteinExistence type="inferred from homology"/>
<sequence length="571" mass="65202">MLFNNVKTEKDLRELKRMVLVDPVLYERFLEVCRANHDPASKIIPESRFGPRVGDLRDKMPTNAEMLAFYRALIATGEEVQNLEAERIMKKLKTRSNSGVAVVSLLTKSFPCPGRCTYCPTEERMPKSYLSEEPAAARALANNFDPYDQVINRLKALQMNGHLTEKVEMIVIGGTWSFYHPKYQEEFLAEAFRACNNFGVAEDRQTPKGIKSLSELQTDNETAGSRIIGLSIETRPDYITTVELERLRMLGVTKVELGVQHLDDDVLKRTKRDMKIATVVTATERLRNAGFKVVYHMMPNLSGSTPLRDIEMFGELFSGEKFHPDMLKIYPCMVLPGSELFSEWQEGKFTPYTNEEIMHVLVEAKKQIPKYVRIIRVIRDIPATHIEAGSKVSNLRQWLLLDMEKNGWRCKCIRCREVRDAIVVPENFPLTHTEYRTMTGKEVFLSFEEQNEGKLASFLRLRLPDNKGEEFADGPLAVLCGAALVRELHTYGHMAVIGEKGSQSQHLSFGKQLLLEAERIAREAGFRKVAIISGIGVREYYKKRGYSLEGTYMVKYLHEDGYSEENTDLFV</sequence>
<evidence type="ECO:0000313" key="18">
    <source>
        <dbReference type="Proteomes" id="UP000178817"/>
    </source>
</evidence>
<comment type="catalytic activity">
    <reaction evidence="15">
        <text>uridine(34) in tRNA + acetyl-CoA + S-adenosyl-L-methionine + H2O = 5-(carboxymethyl)uridine(34) in tRNA + 5'-deoxyadenosine + L-methionine + CoA + 2 H(+)</text>
        <dbReference type="Rhea" id="RHEA:61020"/>
        <dbReference type="Rhea" id="RHEA-COMP:10407"/>
        <dbReference type="Rhea" id="RHEA-COMP:11727"/>
        <dbReference type="ChEBI" id="CHEBI:15377"/>
        <dbReference type="ChEBI" id="CHEBI:15378"/>
        <dbReference type="ChEBI" id="CHEBI:17319"/>
        <dbReference type="ChEBI" id="CHEBI:57287"/>
        <dbReference type="ChEBI" id="CHEBI:57288"/>
        <dbReference type="ChEBI" id="CHEBI:57844"/>
        <dbReference type="ChEBI" id="CHEBI:59789"/>
        <dbReference type="ChEBI" id="CHEBI:65315"/>
        <dbReference type="ChEBI" id="CHEBI:74882"/>
        <dbReference type="EC" id="2.3.1.311"/>
    </reaction>
    <physiologicalReaction direction="left-to-right" evidence="15">
        <dbReference type="Rhea" id="RHEA:61021"/>
    </physiologicalReaction>
</comment>
<keyword evidence="11" id="KW-0408">Iron</keyword>
<protein>
    <recommendedName>
        <fullName evidence="14">tRNA carboxymethyluridine synthase</fullName>
        <ecNumber evidence="14">2.3.1.311</ecNumber>
    </recommendedName>
</protein>
<dbReference type="STRING" id="1802726.A3B07_02630"/>
<keyword evidence="10" id="KW-0694">RNA-binding</keyword>
<evidence type="ECO:0000256" key="15">
    <source>
        <dbReference type="ARBA" id="ARBA00047372"/>
    </source>
</evidence>
<evidence type="ECO:0000256" key="13">
    <source>
        <dbReference type="ARBA" id="ARBA00023315"/>
    </source>
</evidence>
<dbReference type="CDD" id="cd01335">
    <property type="entry name" value="Radical_SAM"/>
    <property type="match status" value="1"/>
</dbReference>
<dbReference type="SUPFAM" id="SSF55729">
    <property type="entry name" value="Acyl-CoA N-acyltransferases (Nat)"/>
    <property type="match status" value="1"/>
</dbReference>
<dbReference type="GO" id="GO:0106261">
    <property type="term" value="F:tRNA uridine(34) acetyltransferase activity"/>
    <property type="evidence" value="ECO:0007669"/>
    <property type="project" value="UniProtKB-EC"/>
</dbReference>
<evidence type="ECO:0000256" key="5">
    <source>
        <dbReference type="ARBA" id="ARBA00022555"/>
    </source>
</evidence>
<dbReference type="NCBIfam" id="TIGR01211">
    <property type="entry name" value="ELP3"/>
    <property type="match status" value="1"/>
</dbReference>
<dbReference type="GO" id="GO:0033588">
    <property type="term" value="C:elongator holoenzyme complex"/>
    <property type="evidence" value="ECO:0007669"/>
    <property type="project" value="TreeGrafter"/>
</dbReference>
<dbReference type="InterPro" id="IPR032432">
    <property type="entry name" value="Radical_SAM_C"/>
</dbReference>
<dbReference type="Gene3D" id="3.20.20.70">
    <property type="entry name" value="Aldolase class I"/>
    <property type="match status" value="1"/>
</dbReference>
<dbReference type="PROSITE" id="PS51918">
    <property type="entry name" value="RADICAL_SAM"/>
    <property type="match status" value="1"/>
</dbReference>
<evidence type="ECO:0000256" key="10">
    <source>
        <dbReference type="ARBA" id="ARBA00022884"/>
    </source>
</evidence>
<dbReference type="GO" id="GO:0046872">
    <property type="term" value="F:metal ion binding"/>
    <property type="evidence" value="ECO:0007669"/>
    <property type="project" value="UniProtKB-KW"/>
</dbReference>
<comment type="cofactor">
    <cofactor evidence="1">
        <name>[4Fe-4S] cluster</name>
        <dbReference type="ChEBI" id="CHEBI:49883"/>
    </cofactor>
</comment>
<dbReference type="SFLD" id="SFLDF00344">
    <property type="entry name" value="ELP3-like"/>
    <property type="match status" value="1"/>
</dbReference>
<keyword evidence="9" id="KW-0479">Metal-binding</keyword>
<comment type="similarity">
    <text evidence="3">Belongs to the ELP3 family.</text>
</comment>
<evidence type="ECO:0000256" key="4">
    <source>
        <dbReference type="ARBA" id="ARBA00022485"/>
    </source>
</evidence>
<dbReference type="SFLD" id="SFLDG01086">
    <property type="entry name" value="elongater_protein-like"/>
    <property type="match status" value="1"/>
</dbReference>
<dbReference type="InterPro" id="IPR058240">
    <property type="entry name" value="rSAM_sf"/>
</dbReference>
<dbReference type="InterPro" id="IPR016181">
    <property type="entry name" value="Acyl_CoA_acyltransferase"/>
</dbReference>
<reference evidence="17 18" key="1">
    <citation type="journal article" date="2016" name="Nat. Commun.">
        <title>Thousands of microbial genomes shed light on interconnected biogeochemical processes in an aquifer system.</title>
        <authorList>
            <person name="Anantharaman K."/>
            <person name="Brown C.T."/>
            <person name="Hug L.A."/>
            <person name="Sharon I."/>
            <person name="Castelle C.J."/>
            <person name="Probst A.J."/>
            <person name="Thomas B.C."/>
            <person name="Singh A."/>
            <person name="Wilkins M.J."/>
            <person name="Karaoz U."/>
            <person name="Brodie E.L."/>
            <person name="Williams K.H."/>
            <person name="Hubbard S.S."/>
            <person name="Banfield J.F."/>
        </authorList>
    </citation>
    <scope>NUCLEOTIDE SEQUENCE [LARGE SCALE GENOMIC DNA]</scope>
</reference>
<dbReference type="GO" id="GO:0005737">
    <property type="term" value="C:cytoplasm"/>
    <property type="evidence" value="ECO:0007669"/>
    <property type="project" value="TreeGrafter"/>
</dbReference>
<evidence type="ECO:0000256" key="12">
    <source>
        <dbReference type="ARBA" id="ARBA00023014"/>
    </source>
</evidence>
<keyword evidence="12" id="KW-0411">Iron-sulfur</keyword>
<organism evidence="17 18">
    <name type="scientific">Candidatus Yonathbacteria bacterium RIFCSPLOWO2_01_FULL_43_27</name>
    <dbReference type="NCBI Taxonomy" id="1802726"/>
    <lineage>
        <taxon>Bacteria</taxon>
        <taxon>Candidatus Yonathiibacteriota</taxon>
    </lineage>
</organism>
<dbReference type="PANTHER" id="PTHR11135">
    <property type="entry name" value="HISTONE ACETYLTRANSFERASE-RELATED"/>
    <property type="match status" value="1"/>
</dbReference>
<dbReference type="Pfam" id="PF04055">
    <property type="entry name" value="Radical_SAM"/>
    <property type="match status" value="1"/>
</dbReference>
<evidence type="ECO:0000256" key="11">
    <source>
        <dbReference type="ARBA" id="ARBA00023004"/>
    </source>
</evidence>
<dbReference type="SFLD" id="SFLDS00029">
    <property type="entry name" value="Radical_SAM"/>
    <property type="match status" value="1"/>
</dbReference>